<dbReference type="PANTHER" id="PTHR35869">
    <property type="entry name" value="OUTER-MEMBRANE LIPOPROTEIN CARRIER PROTEIN"/>
    <property type="match status" value="1"/>
</dbReference>
<comment type="subcellular location">
    <subcellularLocation>
        <location evidence="1">Periplasm</location>
    </subcellularLocation>
</comment>
<feature type="signal peptide" evidence="10">
    <location>
        <begin position="1"/>
        <end position="24"/>
    </location>
</feature>
<evidence type="ECO:0000256" key="1">
    <source>
        <dbReference type="ARBA" id="ARBA00004418"/>
    </source>
</evidence>
<protein>
    <recommendedName>
        <fullName evidence="4">Outer-membrane lipoprotein carrier protein</fullName>
    </recommendedName>
</protein>
<dbReference type="Gene3D" id="2.50.20.10">
    <property type="entry name" value="Lipoprotein localisation LolA/LolB/LppX"/>
    <property type="match status" value="1"/>
</dbReference>
<dbReference type="InterPro" id="IPR018323">
    <property type="entry name" value="OM_lipoprot_carrier_LolA_Pbac"/>
</dbReference>
<dbReference type="Pfam" id="PF03548">
    <property type="entry name" value="LolA"/>
    <property type="match status" value="1"/>
</dbReference>
<evidence type="ECO:0000256" key="3">
    <source>
        <dbReference type="ARBA" id="ARBA00011245"/>
    </source>
</evidence>
<proteinExistence type="inferred from homology"/>
<keyword evidence="11" id="KW-0449">Lipoprotein</keyword>
<evidence type="ECO:0000256" key="4">
    <source>
        <dbReference type="ARBA" id="ARBA00014035"/>
    </source>
</evidence>
<keyword evidence="7" id="KW-0574">Periplasm</keyword>
<dbReference type="SUPFAM" id="SSF89392">
    <property type="entry name" value="Prokaryotic lipoproteins and lipoprotein localization factors"/>
    <property type="match status" value="1"/>
</dbReference>
<dbReference type="NCBIfam" id="TIGR00547">
    <property type="entry name" value="lolA"/>
    <property type="match status" value="1"/>
</dbReference>
<dbReference type="Proteomes" id="UP000823631">
    <property type="component" value="Unassembled WGS sequence"/>
</dbReference>
<dbReference type="AlphaFoldDB" id="A0A9D9D9L5"/>
<accession>A0A9D9D9L5</accession>
<sequence length="204" mass="22727">MVKRLKTLGLTALLSALLPLCAAAEPLEEKIASIEAFSAEFTQVVKDSEGKTVSESSGTLALKKPQSFMLHTEGMDELYLYTRADGVYYFDPFVNQLTILPLSALERTPFALLITKDPKVWQNYEITEVQKGRLYQIRPVEALAASADFVKLELSFSGSYLSSLAIYFKDGSFSTYDLKAQRFETAADAFELKLPPDVETADER</sequence>
<dbReference type="GO" id="GO:0044874">
    <property type="term" value="P:lipoprotein localization to outer membrane"/>
    <property type="evidence" value="ECO:0007669"/>
    <property type="project" value="TreeGrafter"/>
</dbReference>
<keyword evidence="6 10" id="KW-0732">Signal</keyword>
<dbReference type="GO" id="GO:0030288">
    <property type="term" value="C:outer membrane-bounded periplasmic space"/>
    <property type="evidence" value="ECO:0007669"/>
    <property type="project" value="TreeGrafter"/>
</dbReference>
<evidence type="ECO:0000313" key="11">
    <source>
        <dbReference type="EMBL" id="MBO8415616.1"/>
    </source>
</evidence>
<evidence type="ECO:0000256" key="6">
    <source>
        <dbReference type="ARBA" id="ARBA00022729"/>
    </source>
</evidence>
<evidence type="ECO:0000256" key="8">
    <source>
        <dbReference type="ARBA" id="ARBA00022927"/>
    </source>
</evidence>
<keyword evidence="8" id="KW-0653">Protein transport</keyword>
<evidence type="ECO:0000256" key="9">
    <source>
        <dbReference type="ARBA" id="ARBA00023186"/>
    </source>
</evidence>
<dbReference type="CDD" id="cd16325">
    <property type="entry name" value="LolA"/>
    <property type="match status" value="1"/>
</dbReference>
<feature type="chain" id="PRO_5039528444" description="Outer-membrane lipoprotein carrier protein" evidence="10">
    <location>
        <begin position="25"/>
        <end position="204"/>
    </location>
</feature>
<evidence type="ECO:0000256" key="7">
    <source>
        <dbReference type="ARBA" id="ARBA00022764"/>
    </source>
</evidence>
<keyword evidence="5" id="KW-0813">Transport</keyword>
<comment type="subunit">
    <text evidence="3">Monomer.</text>
</comment>
<evidence type="ECO:0000256" key="5">
    <source>
        <dbReference type="ARBA" id="ARBA00022448"/>
    </source>
</evidence>
<dbReference type="InterPro" id="IPR029046">
    <property type="entry name" value="LolA/LolB/LppX"/>
</dbReference>
<gene>
    <name evidence="11" type="primary">lolA</name>
    <name evidence="11" type="ORF">IAB19_04460</name>
</gene>
<evidence type="ECO:0000256" key="10">
    <source>
        <dbReference type="SAM" id="SignalP"/>
    </source>
</evidence>
<dbReference type="PANTHER" id="PTHR35869:SF1">
    <property type="entry name" value="OUTER-MEMBRANE LIPOPROTEIN CARRIER PROTEIN"/>
    <property type="match status" value="1"/>
</dbReference>
<organism evidence="11 12">
    <name type="scientific">Candidatus Avisuccinivibrio stercorigallinarum</name>
    <dbReference type="NCBI Taxonomy" id="2840704"/>
    <lineage>
        <taxon>Bacteria</taxon>
        <taxon>Pseudomonadati</taxon>
        <taxon>Pseudomonadota</taxon>
        <taxon>Gammaproteobacteria</taxon>
        <taxon>Aeromonadales</taxon>
        <taxon>Succinivibrionaceae</taxon>
        <taxon>Succinivibrionaceae incertae sedis</taxon>
        <taxon>Candidatus Avisuccinivibrio</taxon>
    </lineage>
</organism>
<dbReference type="GO" id="GO:0042953">
    <property type="term" value="P:lipoprotein transport"/>
    <property type="evidence" value="ECO:0007669"/>
    <property type="project" value="InterPro"/>
</dbReference>
<evidence type="ECO:0000313" key="12">
    <source>
        <dbReference type="Proteomes" id="UP000823631"/>
    </source>
</evidence>
<evidence type="ECO:0000256" key="2">
    <source>
        <dbReference type="ARBA" id="ARBA00007615"/>
    </source>
</evidence>
<name>A0A9D9D9L5_9GAMM</name>
<reference evidence="11" key="2">
    <citation type="journal article" date="2021" name="PeerJ">
        <title>Extensive microbial diversity within the chicken gut microbiome revealed by metagenomics and culture.</title>
        <authorList>
            <person name="Gilroy R."/>
            <person name="Ravi A."/>
            <person name="Getino M."/>
            <person name="Pursley I."/>
            <person name="Horton D.L."/>
            <person name="Alikhan N.F."/>
            <person name="Baker D."/>
            <person name="Gharbi K."/>
            <person name="Hall N."/>
            <person name="Watson M."/>
            <person name="Adriaenssens E.M."/>
            <person name="Foster-Nyarko E."/>
            <person name="Jarju S."/>
            <person name="Secka A."/>
            <person name="Antonio M."/>
            <person name="Oren A."/>
            <person name="Chaudhuri R.R."/>
            <person name="La Ragione R."/>
            <person name="Hildebrand F."/>
            <person name="Pallen M.J."/>
        </authorList>
    </citation>
    <scope>NUCLEOTIDE SEQUENCE</scope>
    <source>
        <strain evidence="11">17213</strain>
    </source>
</reference>
<comment type="similarity">
    <text evidence="2">Belongs to the LolA family.</text>
</comment>
<reference evidence="11" key="1">
    <citation type="submission" date="2020-10" db="EMBL/GenBank/DDBJ databases">
        <authorList>
            <person name="Gilroy R."/>
        </authorList>
    </citation>
    <scope>NUCLEOTIDE SEQUENCE</scope>
    <source>
        <strain evidence="11">17213</strain>
    </source>
</reference>
<dbReference type="InterPro" id="IPR004564">
    <property type="entry name" value="OM_lipoprot_carrier_LolA-like"/>
</dbReference>
<comment type="caution">
    <text evidence="11">The sequence shown here is derived from an EMBL/GenBank/DDBJ whole genome shotgun (WGS) entry which is preliminary data.</text>
</comment>
<dbReference type="EMBL" id="JADINH010000095">
    <property type="protein sequence ID" value="MBO8415616.1"/>
    <property type="molecule type" value="Genomic_DNA"/>
</dbReference>
<keyword evidence="9" id="KW-0143">Chaperone</keyword>